<evidence type="ECO:0000313" key="1">
    <source>
        <dbReference type="EMBL" id="GAU30326.1"/>
    </source>
</evidence>
<gene>
    <name evidence="1" type="ORF">TSUD_211830</name>
</gene>
<keyword evidence="2" id="KW-1185">Reference proteome</keyword>
<protein>
    <submittedName>
        <fullName evidence="1">Uncharacterized protein</fullName>
    </submittedName>
</protein>
<sequence length="86" mass="10018">MKLFEELMELRESKVALDDVLGIPYIRLSRLQGKLLRTLFVKGVSRSMRLILEWVMIGGPEKRPGQWYPSSLPQVKTWIEVDSKDD</sequence>
<dbReference type="Proteomes" id="UP000242715">
    <property type="component" value="Unassembled WGS sequence"/>
</dbReference>
<evidence type="ECO:0000313" key="2">
    <source>
        <dbReference type="Proteomes" id="UP000242715"/>
    </source>
</evidence>
<proteinExistence type="predicted"/>
<dbReference type="AlphaFoldDB" id="A0A2Z6MCA2"/>
<name>A0A2Z6MCA2_TRISU</name>
<organism evidence="1 2">
    <name type="scientific">Trifolium subterraneum</name>
    <name type="common">Subterranean clover</name>
    <dbReference type="NCBI Taxonomy" id="3900"/>
    <lineage>
        <taxon>Eukaryota</taxon>
        <taxon>Viridiplantae</taxon>
        <taxon>Streptophyta</taxon>
        <taxon>Embryophyta</taxon>
        <taxon>Tracheophyta</taxon>
        <taxon>Spermatophyta</taxon>
        <taxon>Magnoliopsida</taxon>
        <taxon>eudicotyledons</taxon>
        <taxon>Gunneridae</taxon>
        <taxon>Pentapetalae</taxon>
        <taxon>rosids</taxon>
        <taxon>fabids</taxon>
        <taxon>Fabales</taxon>
        <taxon>Fabaceae</taxon>
        <taxon>Papilionoideae</taxon>
        <taxon>50 kb inversion clade</taxon>
        <taxon>NPAAA clade</taxon>
        <taxon>Hologalegina</taxon>
        <taxon>IRL clade</taxon>
        <taxon>Trifolieae</taxon>
        <taxon>Trifolium</taxon>
    </lineage>
</organism>
<reference evidence="2" key="1">
    <citation type="journal article" date="2017" name="Front. Plant Sci.">
        <title>Climate Clever Clovers: New Paradigm to Reduce the Environmental Footprint of Ruminants by Breeding Low Methanogenic Forages Utilizing Haplotype Variation.</title>
        <authorList>
            <person name="Kaur P."/>
            <person name="Appels R."/>
            <person name="Bayer P.E."/>
            <person name="Keeble-Gagnere G."/>
            <person name="Wang J."/>
            <person name="Hirakawa H."/>
            <person name="Shirasawa K."/>
            <person name="Vercoe P."/>
            <person name="Stefanova K."/>
            <person name="Durmic Z."/>
            <person name="Nichols P."/>
            <person name="Revell C."/>
            <person name="Isobe S.N."/>
            <person name="Edwards D."/>
            <person name="Erskine W."/>
        </authorList>
    </citation>
    <scope>NUCLEOTIDE SEQUENCE [LARGE SCALE GENOMIC DNA]</scope>
    <source>
        <strain evidence="2">cv. Daliak</strain>
    </source>
</reference>
<dbReference type="EMBL" id="DF973423">
    <property type="protein sequence ID" value="GAU30326.1"/>
    <property type="molecule type" value="Genomic_DNA"/>
</dbReference>
<accession>A0A2Z6MCA2</accession>